<dbReference type="RefSeq" id="WP_011591106.1">
    <property type="nucleotide sequence ID" value="NC_008261.1"/>
</dbReference>
<protein>
    <submittedName>
        <fullName evidence="2">Conserved domain protein</fullName>
    </submittedName>
</protein>
<dbReference type="HOGENOM" id="CLU_1802761_0_0_9"/>
<dbReference type="eggNOG" id="ENOG503288M">
    <property type="taxonomic scope" value="Bacteria"/>
</dbReference>
<dbReference type="GO" id="GO:0003677">
    <property type="term" value="F:DNA binding"/>
    <property type="evidence" value="ECO:0007669"/>
    <property type="project" value="InterPro"/>
</dbReference>
<gene>
    <name evidence="2" type="ordered locus">CPF_2593</name>
</gene>
<dbReference type="KEGG" id="cpf:CPF_2593"/>
<organism evidence="2 3">
    <name type="scientific">Clostridium perfringens (strain ATCC 13124 / DSM 756 / JCM 1290 / NCIMB 6125 / NCTC 8237 / Type A)</name>
    <dbReference type="NCBI Taxonomy" id="195103"/>
    <lineage>
        <taxon>Bacteria</taxon>
        <taxon>Bacillati</taxon>
        <taxon>Bacillota</taxon>
        <taxon>Clostridia</taxon>
        <taxon>Eubacteriales</taxon>
        <taxon>Clostridiaceae</taxon>
        <taxon>Clostridium</taxon>
    </lineage>
</organism>
<dbReference type="InterPro" id="IPR010982">
    <property type="entry name" value="Lambda_DNA-bd_dom_sf"/>
</dbReference>
<dbReference type="EMBL" id="CP000246">
    <property type="protein sequence ID" value="ABG84397.1"/>
    <property type="molecule type" value="Genomic_DNA"/>
</dbReference>
<dbReference type="Proteomes" id="UP000001823">
    <property type="component" value="Chromosome"/>
</dbReference>
<dbReference type="AlphaFoldDB" id="A0A0H2YU87"/>
<reference evidence="2 3" key="1">
    <citation type="journal article" date="2006" name="Genome Res.">
        <title>Skewed genomic variability in strains of the toxigenic bacterial pathogen, Clostridium perfringens.</title>
        <authorList>
            <person name="Myers G.S."/>
            <person name="Rasko D.A."/>
            <person name="Cheung J.K."/>
            <person name="Ravel J."/>
            <person name="Seshadri R."/>
            <person name="Deboy R.T."/>
            <person name="Ren Q."/>
            <person name="Varga J."/>
            <person name="Awad M.M."/>
            <person name="Brinkac L.M."/>
            <person name="Daugherty S.C."/>
            <person name="Haft D.H."/>
            <person name="Dodson R.J."/>
            <person name="Madupu R."/>
            <person name="Nelson W.C."/>
            <person name="Rosovitz M.J."/>
            <person name="Sullivan S.A."/>
            <person name="Khouri H."/>
            <person name="Dimitrov G.I."/>
            <person name="Watkins K.L."/>
            <person name="Mulligan S."/>
            <person name="Benton J."/>
            <person name="Radune D."/>
            <person name="Fisher D.J."/>
            <person name="Atkins H.S."/>
            <person name="Hiscox T."/>
            <person name="Jost B.H."/>
            <person name="Billington S.J."/>
            <person name="Songer J.G."/>
            <person name="McClane B.A."/>
            <person name="Titball R.W."/>
            <person name="Rood J.I."/>
            <person name="Melville S.B."/>
            <person name="Paulsen I.T."/>
        </authorList>
    </citation>
    <scope>NUCLEOTIDE SEQUENCE [LARGE SCALE GENOMIC DNA]</scope>
    <source>
        <strain evidence="3">ATCC 13124 / DSM 756 / JCM 1290 / NCIMB 6125 / NCTC 8237 / S 107 / Type A</strain>
    </source>
</reference>
<evidence type="ECO:0000259" key="1">
    <source>
        <dbReference type="PROSITE" id="PS50943"/>
    </source>
</evidence>
<dbReference type="SUPFAM" id="SSF47413">
    <property type="entry name" value="lambda repressor-like DNA-binding domains"/>
    <property type="match status" value="1"/>
</dbReference>
<dbReference type="Gene3D" id="1.10.260.40">
    <property type="entry name" value="lambda repressor-like DNA-binding domains"/>
    <property type="match status" value="1"/>
</dbReference>
<dbReference type="GeneID" id="93001128"/>
<dbReference type="PROSITE" id="PS50943">
    <property type="entry name" value="HTH_CROC1"/>
    <property type="match status" value="1"/>
</dbReference>
<accession>A0A0H2YU87</accession>
<evidence type="ECO:0000313" key="2">
    <source>
        <dbReference type="EMBL" id="ABG84397.1"/>
    </source>
</evidence>
<name>A0A0H2YU87_CLOP1</name>
<proteinExistence type="predicted"/>
<feature type="domain" description="HTH cro/C1-type" evidence="1">
    <location>
        <begin position="96"/>
        <end position="132"/>
    </location>
</feature>
<dbReference type="InterPro" id="IPR001387">
    <property type="entry name" value="Cro/C1-type_HTH"/>
</dbReference>
<dbReference type="PaxDb" id="195103-CPF_2593"/>
<dbReference type="CDD" id="cd00093">
    <property type="entry name" value="HTH_XRE"/>
    <property type="match status" value="1"/>
</dbReference>
<evidence type="ECO:0000313" key="3">
    <source>
        <dbReference type="Proteomes" id="UP000001823"/>
    </source>
</evidence>
<sequence length="143" mass="17355">MQQPVIGNIEFNLYQEKLKQSMKEKYYKLVTDYNISEEEYMENIDIFIYVHYPFTLDEGYLSPKHFKTFCGLFMIPYTLIADEYYLFVLGDYANDILNIRKAFKYTQKDLSKELNISPVDIYKFESYLKYPTRLQYRKISEIM</sequence>
<keyword evidence="3" id="KW-1185">Reference proteome</keyword>